<feature type="transmembrane region" description="Helical" evidence="7">
    <location>
        <begin position="42"/>
        <end position="64"/>
    </location>
</feature>
<keyword evidence="4 7" id="KW-0256">Endoplasmic reticulum</keyword>
<dbReference type="Proteomes" id="UP000001449">
    <property type="component" value="Chromosome 8"/>
</dbReference>
<accession>B8C6X1</accession>
<dbReference type="STRING" id="35128.B8C6X1"/>
<dbReference type="GeneID" id="7450169"/>
<reference evidence="8 9" key="1">
    <citation type="journal article" date="2004" name="Science">
        <title>The genome of the diatom Thalassiosira pseudonana: ecology, evolution, and metabolism.</title>
        <authorList>
            <person name="Armbrust E.V."/>
            <person name="Berges J.A."/>
            <person name="Bowler C."/>
            <person name="Green B.R."/>
            <person name="Martinez D."/>
            <person name="Putnam N.H."/>
            <person name="Zhou S."/>
            <person name="Allen A.E."/>
            <person name="Apt K.E."/>
            <person name="Bechner M."/>
            <person name="Brzezinski M.A."/>
            <person name="Chaal B.K."/>
            <person name="Chiovitti A."/>
            <person name="Davis A.K."/>
            <person name="Demarest M.S."/>
            <person name="Detter J.C."/>
            <person name="Glavina T."/>
            <person name="Goodstein D."/>
            <person name="Hadi M.Z."/>
            <person name="Hellsten U."/>
            <person name="Hildebrand M."/>
            <person name="Jenkins B.D."/>
            <person name="Jurka J."/>
            <person name="Kapitonov V.V."/>
            <person name="Kroger N."/>
            <person name="Lau W.W."/>
            <person name="Lane T.W."/>
            <person name="Larimer F.W."/>
            <person name="Lippmeier J.C."/>
            <person name="Lucas S."/>
            <person name="Medina M."/>
            <person name="Montsant A."/>
            <person name="Obornik M."/>
            <person name="Parker M.S."/>
            <person name="Palenik B."/>
            <person name="Pazour G.J."/>
            <person name="Richardson P.M."/>
            <person name="Rynearson T.A."/>
            <person name="Saito M.A."/>
            <person name="Schwartz D.C."/>
            <person name="Thamatrakoln K."/>
            <person name="Valentin K."/>
            <person name="Vardi A."/>
            <person name="Wilkerson F.P."/>
            <person name="Rokhsar D.S."/>
        </authorList>
    </citation>
    <scope>NUCLEOTIDE SEQUENCE [LARGE SCALE GENOMIC DNA]</scope>
    <source>
        <strain evidence="8 9">CCMP1335</strain>
    </source>
</reference>
<dbReference type="UniPathway" id="UPA00378"/>
<protein>
    <recommendedName>
        <fullName evidence="7">Dolichol-phosphate mannosyltransferase subunit 3</fullName>
    </recommendedName>
</protein>
<dbReference type="AlphaFoldDB" id="B8C6X1"/>
<evidence type="ECO:0000256" key="5">
    <source>
        <dbReference type="ARBA" id="ARBA00022989"/>
    </source>
</evidence>
<dbReference type="GO" id="GO:0033185">
    <property type="term" value="C:dolichol-phosphate-mannose synthase complex"/>
    <property type="evidence" value="ECO:0000318"/>
    <property type="project" value="GO_Central"/>
</dbReference>
<evidence type="ECO:0000256" key="2">
    <source>
        <dbReference type="ARBA" id="ARBA00010430"/>
    </source>
</evidence>
<sequence length="93" mass="10452">VVFLAIWKIALTNLTSIKSFFASNSINQQQQRILSPSSIELFIVWLPLWAVLLLGIYALISVLYRVVTFGDCPDAAVELSGQIEEAKSRLKER</sequence>
<evidence type="ECO:0000256" key="7">
    <source>
        <dbReference type="RuleBase" id="RU365085"/>
    </source>
</evidence>
<dbReference type="GO" id="GO:0005789">
    <property type="term" value="C:endoplasmic reticulum membrane"/>
    <property type="evidence" value="ECO:0000318"/>
    <property type="project" value="GO_Central"/>
</dbReference>
<evidence type="ECO:0000313" key="9">
    <source>
        <dbReference type="Proteomes" id="UP000001449"/>
    </source>
</evidence>
<proteinExistence type="inferred from homology"/>
<evidence type="ECO:0000256" key="6">
    <source>
        <dbReference type="ARBA" id="ARBA00023136"/>
    </source>
</evidence>
<gene>
    <name evidence="8" type="ORF">THAPSDRAFT_20292</name>
</gene>
<dbReference type="EMBL" id="CM000644">
    <property type="protein sequence ID" value="EED90646.1"/>
    <property type="molecule type" value="Genomic_DNA"/>
</dbReference>
<dbReference type="RefSeq" id="XP_002291795.1">
    <property type="nucleotide sequence ID" value="XM_002291759.1"/>
</dbReference>
<dbReference type="PaxDb" id="35128-Thaps20292"/>
<comment type="subcellular location">
    <subcellularLocation>
        <location evidence="1 7">Endoplasmic reticulum membrane</location>
        <topology evidence="1 7">Multi-pass membrane protein</topology>
    </subcellularLocation>
</comment>
<keyword evidence="5 7" id="KW-1133">Transmembrane helix</keyword>
<dbReference type="KEGG" id="tps:THAPSDRAFT_20292"/>
<organism evidence="8 9">
    <name type="scientific">Thalassiosira pseudonana</name>
    <name type="common">Marine diatom</name>
    <name type="synonym">Cyclotella nana</name>
    <dbReference type="NCBI Taxonomy" id="35128"/>
    <lineage>
        <taxon>Eukaryota</taxon>
        <taxon>Sar</taxon>
        <taxon>Stramenopiles</taxon>
        <taxon>Ochrophyta</taxon>
        <taxon>Bacillariophyta</taxon>
        <taxon>Coscinodiscophyceae</taxon>
        <taxon>Thalassiosirophycidae</taxon>
        <taxon>Thalassiosirales</taxon>
        <taxon>Thalassiosiraceae</taxon>
        <taxon>Thalassiosira</taxon>
    </lineage>
</organism>
<comment type="similarity">
    <text evidence="2 7">Belongs to the DPM3 family.</text>
</comment>
<comment type="function">
    <text evidence="7">Stabilizer subunit of the dolichol-phosphate mannose (DPM) synthase complex; tethers catalytic subunit to the ER.</text>
</comment>
<keyword evidence="6 7" id="KW-0472">Membrane</keyword>
<evidence type="ECO:0000256" key="1">
    <source>
        <dbReference type="ARBA" id="ARBA00004477"/>
    </source>
</evidence>
<feature type="non-terminal residue" evidence="8">
    <location>
        <position position="1"/>
    </location>
</feature>
<dbReference type="PANTHER" id="PTHR16433">
    <property type="entry name" value="DOLICHOL-PHOSPHATE MANNOSYLTRANSFERASE SUBUNIT 3"/>
    <property type="match status" value="1"/>
</dbReference>
<comment type="caution">
    <text evidence="7">Lacks conserved residue(s) required for the propagation of feature annotation.</text>
</comment>
<evidence type="ECO:0000256" key="4">
    <source>
        <dbReference type="ARBA" id="ARBA00022824"/>
    </source>
</evidence>
<comment type="subunit">
    <text evidence="7">Component of the dolichol-phosphate mannose (DPM) synthase complex.</text>
</comment>
<reference evidence="8 9" key="2">
    <citation type="journal article" date="2008" name="Nature">
        <title>The Phaeodactylum genome reveals the evolutionary history of diatom genomes.</title>
        <authorList>
            <person name="Bowler C."/>
            <person name="Allen A.E."/>
            <person name="Badger J.H."/>
            <person name="Grimwood J."/>
            <person name="Jabbari K."/>
            <person name="Kuo A."/>
            <person name="Maheswari U."/>
            <person name="Martens C."/>
            <person name="Maumus F."/>
            <person name="Otillar R.P."/>
            <person name="Rayko E."/>
            <person name="Salamov A."/>
            <person name="Vandepoele K."/>
            <person name="Beszteri B."/>
            <person name="Gruber A."/>
            <person name="Heijde M."/>
            <person name="Katinka M."/>
            <person name="Mock T."/>
            <person name="Valentin K."/>
            <person name="Verret F."/>
            <person name="Berges J.A."/>
            <person name="Brownlee C."/>
            <person name="Cadoret J.P."/>
            <person name="Chiovitti A."/>
            <person name="Choi C.J."/>
            <person name="Coesel S."/>
            <person name="De Martino A."/>
            <person name="Detter J.C."/>
            <person name="Durkin C."/>
            <person name="Falciatore A."/>
            <person name="Fournet J."/>
            <person name="Haruta M."/>
            <person name="Huysman M.J."/>
            <person name="Jenkins B.D."/>
            <person name="Jiroutova K."/>
            <person name="Jorgensen R.E."/>
            <person name="Joubert Y."/>
            <person name="Kaplan A."/>
            <person name="Kroger N."/>
            <person name="Kroth P.G."/>
            <person name="La Roche J."/>
            <person name="Lindquist E."/>
            <person name="Lommer M."/>
            <person name="Martin-Jezequel V."/>
            <person name="Lopez P.J."/>
            <person name="Lucas S."/>
            <person name="Mangogna M."/>
            <person name="McGinnis K."/>
            <person name="Medlin L.K."/>
            <person name="Montsant A."/>
            <person name="Oudot-Le Secq M.P."/>
            <person name="Napoli C."/>
            <person name="Obornik M."/>
            <person name="Parker M.S."/>
            <person name="Petit J.L."/>
            <person name="Porcel B.M."/>
            <person name="Poulsen N."/>
            <person name="Robison M."/>
            <person name="Rychlewski L."/>
            <person name="Rynearson T.A."/>
            <person name="Schmutz J."/>
            <person name="Shapiro H."/>
            <person name="Siaut M."/>
            <person name="Stanley M."/>
            <person name="Sussman M.R."/>
            <person name="Taylor A.R."/>
            <person name="Vardi A."/>
            <person name="von Dassow P."/>
            <person name="Vyverman W."/>
            <person name="Willis A."/>
            <person name="Wyrwicz L.S."/>
            <person name="Rokhsar D.S."/>
            <person name="Weissenbach J."/>
            <person name="Armbrust E.V."/>
            <person name="Green B.R."/>
            <person name="Van de Peer Y."/>
            <person name="Grigoriev I.V."/>
        </authorList>
    </citation>
    <scope>NUCLEOTIDE SEQUENCE [LARGE SCALE GENOMIC DNA]</scope>
    <source>
        <strain evidence="8 9">CCMP1335</strain>
    </source>
</reference>
<dbReference type="Pfam" id="PF08285">
    <property type="entry name" value="DPM3"/>
    <property type="match status" value="1"/>
</dbReference>
<keyword evidence="3 7" id="KW-0812">Transmembrane</keyword>
<evidence type="ECO:0000256" key="3">
    <source>
        <dbReference type="ARBA" id="ARBA00022692"/>
    </source>
</evidence>
<dbReference type="InterPro" id="IPR013174">
    <property type="entry name" value="DPM3"/>
</dbReference>
<dbReference type="HOGENOM" id="CLU_2406173_0_0_1"/>
<feature type="non-terminal residue" evidence="8">
    <location>
        <position position="93"/>
    </location>
</feature>
<dbReference type="eggNOG" id="KOG4841">
    <property type="taxonomic scope" value="Eukaryota"/>
</dbReference>
<dbReference type="PANTHER" id="PTHR16433:SF0">
    <property type="entry name" value="DOLICHOL-PHOSPHATE MANNOSYLTRANSFERASE SUBUNIT 3"/>
    <property type="match status" value="1"/>
</dbReference>
<keyword evidence="9" id="KW-1185">Reference proteome</keyword>
<comment type="pathway">
    <text evidence="7">Protein modification; protein glycosylation.</text>
</comment>
<evidence type="ECO:0000313" key="8">
    <source>
        <dbReference type="EMBL" id="EED90646.1"/>
    </source>
</evidence>
<name>B8C6X1_THAPS</name>
<dbReference type="InParanoid" id="B8C6X1"/>